<comment type="caution">
    <text evidence="1">The sequence shown here is derived from an EMBL/GenBank/DDBJ whole genome shotgun (WGS) entry which is preliminary data.</text>
</comment>
<name>A0A6A8D9Y7_9BACI</name>
<protein>
    <submittedName>
        <fullName evidence="1">Heptaprenyl diphosphate synthase</fullName>
    </submittedName>
</protein>
<evidence type="ECO:0000313" key="2">
    <source>
        <dbReference type="Proteomes" id="UP000799092"/>
    </source>
</evidence>
<sequence length="269" mass="31133">MINLNIPDLTLKELKKAIESQLRHTYLEKFIQKPVIDEDKLFILSSIIQNTTFSDHKKKNYIITTMLVQIALDTHDLVTENAAKGESDLNRKTRQLTVLAGDYYSGLYYYLLSKLNDIPMIHTLASAIKEINELKMTIYYNEYDSVQDFMDSFKKLESLLIRRVAEHLQGTSVLEVTGNWLLLRKLMREKHSFINKGNSPIFELLTKGPAFNIRNDQIINTIEQTIQEHTSLTKDTVSHLPLHFNSIKLYVNTILNDNFDKNIIVVEEG</sequence>
<dbReference type="GO" id="GO:0009234">
    <property type="term" value="P:menaquinone biosynthetic process"/>
    <property type="evidence" value="ECO:0007669"/>
    <property type="project" value="InterPro"/>
</dbReference>
<keyword evidence="2" id="KW-1185">Reference proteome</keyword>
<dbReference type="Proteomes" id="UP000799092">
    <property type="component" value="Unassembled WGS sequence"/>
</dbReference>
<dbReference type="EMBL" id="WJNG01000005">
    <property type="protein sequence ID" value="MRH42398.1"/>
    <property type="molecule type" value="Genomic_DNA"/>
</dbReference>
<dbReference type="Gene3D" id="1.20.120.1450">
    <property type="match status" value="1"/>
</dbReference>
<proteinExistence type="predicted"/>
<reference evidence="1" key="1">
    <citation type="submission" date="2019-11" db="EMBL/GenBank/DDBJ databases">
        <authorList>
            <person name="Li J."/>
        </authorList>
    </citation>
    <scope>NUCLEOTIDE SEQUENCE</scope>
    <source>
        <strain evidence="1">B6B</strain>
    </source>
</reference>
<evidence type="ECO:0000313" key="1">
    <source>
        <dbReference type="EMBL" id="MRH42398.1"/>
    </source>
</evidence>
<dbReference type="Pfam" id="PF07307">
    <property type="entry name" value="HEPPP_synt_1"/>
    <property type="match status" value="1"/>
</dbReference>
<dbReference type="InterPro" id="IPR009920">
    <property type="entry name" value="HEPPP_synth_su1"/>
</dbReference>
<accession>A0A6A8D9Y7</accession>
<organism evidence="1 2">
    <name type="scientific">Aquibacillus halophilus</name>
    <dbReference type="NCBI Taxonomy" id="930132"/>
    <lineage>
        <taxon>Bacteria</taxon>
        <taxon>Bacillati</taxon>
        <taxon>Bacillota</taxon>
        <taxon>Bacilli</taxon>
        <taxon>Bacillales</taxon>
        <taxon>Bacillaceae</taxon>
        <taxon>Aquibacillus</taxon>
    </lineage>
</organism>
<dbReference type="AlphaFoldDB" id="A0A6A8D9Y7"/>
<gene>
    <name evidence="1" type="ORF">GH741_06840</name>
</gene>
<dbReference type="RefSeq" id="WP_338079286.1">
    <property type="nucleotide sequence ID" value="NZ_WJNG01000005.1"/>
</dbReference>